<name>A0A318HH69_9MYCO</name>
<dbReference type="OrthoDB" id="4732168at2"/>
<comment type="caution">
    <text evidence="2">The sequence shown here is derived from an EMBL/GenBank/DDBJ whole genome shotgun (WGS) entry which is preliminary data.</text>
</comment>
<proteinExistence type="predicted"/>
<evidence type="ECO:0000313" key="2">
    <source>
        <dbReference type="EMBL" id="PXX06058.1"/>
    </source>
</evidence>
<reference evidence="2 3" key="2">
    <citation type="submission" date="2018-06" db="EMBL/GenBank/DDBJ databases">
        <title>Sequencing of bacterial isolates from soil warming experiment in Harvard Forest, Massachusetts, USA.</title>
        <authorList>
            <person name="Deangelis K.PhD."/>
        </authorList>
    </citation>
    <scope>NUCLEOTIDE SEQUENCE [LARGE SCALE GENOMIC DNA]</scope>
    <source>
        <strain evidence="2 3">GAS496</strain>
    </source>
</reference>
<dbReference type="AlphaFoldDB" id="A0A318HH69"/>
<reference evidence="3" key="1">
    <citation type="submission" date="2018-05" db="EMBL/GenBank/DDBJ databases">
        <authorList>
            <person name="Deangelis K."/>
            <person name="Huntemann M."/>
            <person name="Clum A."/>
            <person name="Pillay M."/>
            <person name="Palaniappan K."/>
            <person name="Varghese N."/>
            <person name="Mikhailova N."/>
            <person name="Stamatis D."/>
            <person name="Reddy T."/>
            <person name="Daum C."/>
            <person name="Shapiro N."/>
            <person name="Ivanova N."/>
            <person name="Kyrpides N."/>
            <person name="Woyke T."/>
        </authorList>
    </citation>
    <scope>NUCLEOTIDE SEQUENCE [LARGE SCALE GENOMIC DNA]</scope>
    <source>
        <strain evidence="3">GAS496</strain>
    </source>
</reference>
<feature type="signal peptide" evidence="1">
    <location>
        <begin position="1"/>
        <end position="22"/>
    </location>
</feature>
<keyword evidence="3" id="KW-1185">Reference proteome</keyword>
<evidence type="ECO:0008006" key="4">
    <source>
        <dbReference type="Google" id="ProtNLM"/>
    </source>
</evidence>
<dbReference type="RefSeq" id="WP_110318110.1">
    <property type="nucleotide sequence ID" value="NZ_QJJU01000015.1"/>
</dbReference>
<organism evidence="2 3">
    <name type="scientific">Mycolicibacterium moriokaense</name>
    <dbReference type="NCBI Taxonomy" id="39691"/>
    <lineage>
        <taxon>Bacteria</taxon>
        <taxon>Bacillati</taxon>
        <taxon>Actinomycetota</taxon>
        <taxon>Actinomycetes</taxon>
        <taxon>Mycobacteriales</taxon>
        <taxon>Mycobacteriaceae</taxon>
        <taxon>Mycolicibacterium</taxon>
    </lineage>
</organism>
<dbReference type="Proteomes" id="UP000247781">
    <property type="component" value="Unassembled WGS sequence"/>
</dbReference>
<evidence type="ECO:0000313" key="3">
    <source>
        <dbReference type="Proteomes" id="UP000247781"/>
    </source>
</evidence>
<dbReference type="EMBL" id="QJJU01000015">
    <property type="protein sequence ID" value="PXX06058.1"/>
    <property type="molecule type" value="Genomic_DNA"/>
</dbReference>
<feature type="chain" id="PRO_5038359100" description="Ig-like domain-containing protein" evidence="1">
    <location>
        <begin position="23"/>
        <end position="129"/>
    </location>
</feature>
<sequence>MRNIIAVSAVTCGLITAAISLAGQSSAFCDAVDCVPNVARNVAAGTPCTPAPSFVFGTGSDGGTLICASQGVWIGVGPLVGEREVKQPCDRRGDTAQQPLAGNDLQLTRTRGVPLRCALVNNALQWVNF</sequence>
<gene>
    <name evidence="2" type="ORF">C8E89_115106</name>
</gene>
<accession>A0A318HH69</accession>
<evidence type="ECO:0000256" key="1">
    <source>
        <dbReference type="SAM" id="SignalP"/>
    </source>
</evidence>
<keyword evidence="1" id="KW-0732">Signal</keyword>
<protein>
    <recommendedName>
        <fullName evidence="4">Ig-like domain-containing protein</fullName>
    </recommendedName>
</protein>